<dbReference type="AlphaFoldDB" id="A0A834VYT0"/>
<dbReference type="InterPro" id="IPR036249">
    <property type="entry name" value="Thioredoxin-like_sf"/>
</dbReference>
<evidence type="ECO:0000313" key="6">
    <source>
        <dbReference type="Proteomes" id="UP000634136"/>
    </source>
</evidence>
<dbReference type="EMBL" id="JAAIUW010000013">
    <property type="protein sequence ID" value="KAF7801740.1"/>
    <property type="molecule type" value="Genomic_DNA"/>
</dbReference>
<dbReference type="InterPro" id="IPR011905">
    <property type="entry name" value="GlrX-like_pln_2"/>
</dbReference>
<comment type="similarity">
    <text evidence="2">Belongs to the glutaredoxin family. CC-type subfamily.</text>
</comment>
<dbReference type="Proteomes" id="UP000634136">
    <property type="component" value="Unassembled WGS sequence"/>
</dbReference>
<sequence length="278" mass="31184">MEQRLRILGEGERLAGTLLERILARGLRGDHSRKRRPSTGQVVLLDQIQTLVDSIFDQVILLGAYVKRFPDAFRSFGVFLQRFDDIRDLQGLVHRRRDLDDGGFHGLKCFVDVRCDGFYAQIYVLPKQVLNEEKRQRTLFHQYSHISHNHNSSASGRQEGMVAKMVSENAVIVIGRRGCCMSHLVKRLLLGLGVNPAVYEVDEKDEKVCLLDSPTPFDLATTPHVNASSSLPNTSPSLASLSIYGSAPIFPTNHSLLSSISSKEMRSMSFLSYRALRA</sequence>
<dbReference type="PROSITE" id="PS51354">
    <property type="entry name" value="GLUTAREDOXIN_2"/>
    <property type="match status" value="1"/>
</dbReference>
<organism evidence="5 6">
    <name type="scientific">Senna tora</name>
    <dbReference type="NCBI Taxonomy" id="362788"/>
    <lineage>
        <taxon>Eukaryota</taxon>
        <taxon>Viridiplantae</taxon>
        <taxon>Streptophyta</taxon>
        <taxon>Embryophyta</taxon>
        <taxon>Tracheophyta</taxon>
        <taxon>Spermatophyta</taxon>
        <taxon>Magnoliopsida</taxon>
        <taxon>eudicotyledons</taxon>
        <taxon>Gunneridae</taxon>
        <taxon>Pentapetalae</taxon>
        <taxon>rosids</taxon>
        <taxon>fabids</taxon>
        <taxon>Fabales</taxon>
        <taxon>Fabaceae</taxon>
        <taxon>Caesalpinioideae</taxon>
        <taxon>Cassia clade</taxon>
        <taxon>Senna</taxon>
    </lineage>
</organism>
<evidence type="ECO:0000256" key="3">
    <source>
        <dbReference type="ARBA" id="ARBA00022490"/>
    </source>
</evidence>
<keyword evidence="4" id="KW-0676">Redox-active center</keyword>
<name>A0A834VYT0_9FABA</name>
<comment type="caution">
    <text evidence="5">The sequence shown here is derived from an EMBL/GenBank/DDBJ whole genome shotgun (WGS) entry which is preliminary data.</text>
</comment>
<dbReference type="GO" id="GO:0005737">
    <property type="term" value="C:cytoplasm"/>
    <property type="evidence" value="ECO:0007669"/>
    <property type="project" value="UniProtKB-SubCell"/>
</dbReference>
<dbReference type="Gene3D" id="3.40.30.10">
    <property type="entry name" value="Glutaredoxin"/>
    <property type="match status" value="1"/>
</dbReference>
<protein>
    <submittedName>
        <fullName evidence="5">Glutaredoxin-C9-like</fullName>
    </submittedName>
</protein>
<reference evidence="5" key="1">
    <citation type="submission" date="2020-09" db="EMBL/GenBank/DDBJ databases">
        <title>Genome-Enabled Discovery of Anthraquinone Biosynthesis in Senna tora.</title>
        <authorList>
            <person name="Kang S.-H."/>
            <person name="Pandey R.P."/>
            <person name="Lee C.-M."/>
            <person name="Sim J.-S."/>
            <person name="Jeong J.-T."/>
            <person name="Choi B.-S."/>
            <person name="Jung M."/>
            <person name="Ginzburg D."/>
            <person name="Zhao K."/>
            <person name="Won S.Y."/>
            <person name="Oh T.-J."/>
            <person name="Yu Y."/>
            <person name="Kim N.-H."/>
            <person name="Lee O.R."/>
            <person name="Lee T.-H."/>
            <person name="Bashyal P."/>
            <person name="Kim T.-S."/>
            <person name="Lee W.-H."/>
            <person name="Kawkins C."/>
            <person name="Kim C.-K."/>
            <person name="Kim J.S."/>
            <person name="Ahn B.O."/>
            <person name="Rhee S.Y."/>
            <person name="Sohng J.K."/>
        </authorList>
    </citation>
    <scope>NUCLEOTIDE SEQUENCE</scope>
    <source>
        <tissue evidence="5">Leaf</tissue>
    </source>
</reference>
<evidence type="ECO:0000256" key="1">
    <source>
        <dbReference type="ARBA" id="ARBA00004496"/>
    </source>
</evidence>
<evidence type="ECO:0000256" key="4">
    <source>
        <dbReference type="ARBA" id="ARBA00023284"/>
    </source>
</evidence>
<proteinExistence type="inferred from homology"/>
<accession>A0A834VYT0</accession>
<keyword evidence="3" id="KW-0963">Cytoplasm</keyword>
<keyword evidence="6" id="KW-1185">Reference proteome</keyword>
<evidence type="ECO:0000256" key="2">
    <source>
        <dbReference type="ARBA" id="ARBA00007568"/>
    </source>
</evidence>
<gene>
    <name evidence="5" type="ORF">G2W53_040851</name>
</gene>
<dbReference type="OrthoDB" id="418495at2759"/>
<dbReference type="PANTHER" id="PTHR10168">
    <property type="entry name" value="GLUTAREDOXIN"/>
    <property type="match status" value="1"/>
</dbReference>
<comment type="subcellular location">
    <subcellularLocation>
        <location evidence="1">Cytoplasm</location>
    </subcellularLocation>
</comment>
<evidence type="ECO:0000313" key="5">
    <source>
        <dbReference type="EMBL" id="KAF7801740.1"/>
    </source>
</evidence>
<dbReference type="SUPFAM" id="SSF52833">
    <property type="entry name" value="Thioredoxin-like"/>
    <property type="match status" value="1"/>
</dbReference>